<dbReference type="SMART" id="SM00364">
    <property type="entry name" value="LRR_BAC"/>
    <property type="match status" value="10"/>
</dbReference>
<keyword evidence="1" id="KW-0433">Leucine-rich repeat</keyword>
<dbReference type="InterPro" id="IPR003591">
    <property type="entry name" value="Leu-rich_rpt_typical-subtyp"/>
</dbReference>
<dbReference type="SMART" id="SM00369">
    <property type="entry name" value="LRR_TYP"/>
    <property type="match status" value="9"/>
</dbReference>
<keyword evidence="2" id="KW-0677">Repeat</keyword>
<organism evidence="7 8">
    <name type="scientific">Anisodus tanguticus</name>
    <dbReference type="NCBI Taxonomy" id="243964"/>
    <lineage>
        <taxon>Eukaryota</taxon>
        <taxon>Viridiplantae</taxon>
        <taxon>Streptophyta</taxon>
        <taxon>Embryophyta</taxon>
        <taxon>Tracheophyta</taxon>
        <taxon>Spermatophyta</taxon>
        <taxon>Magnoliopsida</taxon>
        <taxon>eudicotyledons</taxon>
        <taxon>Gunneridae</taxon>
        <taxon>Pentapetalae</taxon>
        <taxon>asterids</taxon>
        <taxon>lamiids</taxon>
        <taxon>Solanales</taxon>
        <taxon>Solanaceae</taxon>
        <taxon>Solanoideae</taxon>
        <taxon>Hyoscyameae</taxon>
        <taxon>Anisodus</taxon>
    </lineage>
</organism>
<evidence type="ECO:0000313" key="7">
    <source>
        <dbReference type="EMBL" id="KAK4360466.1"/>
    </source>
</evidence>
<feature type="region of interest" description="Disordered" evidence="5">
    <location>
        <begin position="116"/>
        <end position="163"/>
    </location>
</feature>
<feature type="domain" description="Disease resistance R13L4/SHOC-2-like LRR" evidence="6">
    <location>
        <begin position="349"/>
        <end position="454"/>
    </location>
</feature>
<dbReference type="Pfam" id="PF23598">
    <property type="entry name" value="LRR_14"/>
    <property type="match status" value="1"/>
</dbReference>
<dbReference type="Pfam" id="PF13855">
    <property type="entry name" value="LRR_8"/>
    <property type="match status" value="1"/>
</dbReference>
<reference evidence="7" key="1">
    <citation type="submission" date="2023-12" db="EMBL/GenBank/DDBJ databases">
        <title>Genome assembly of Anisodus tanguticus.</title>
        <authorList>
            <person name="Wang Y.-J."/>
        </authorList>
    </citation>
    <scope>NUCLEOTIDE SEQUENCE</scope>
    <source>
        <strain evidence="7">KB-2021</strain>
        <tissue evidence="7">Leaf</tissue>
    </source>
</reference>
<dbReference type="InterPro" id="IPR032675">
    <property type="entry name" value="LRR_dom_sf"/>
</dbReference>
<evidence type="ECO:0000259" key="6">
    <source>
        <dbReference type="Pfam" id="PF23598"/>
    </source>
</evidence>
<evidence type="ECO:0000256" key="4">
    <source>
        <dbReference type="ARBA" id="ARBA00037519"/>
    </source>
</evidence>
<dbReference type="SMART" id="SM00365">
    <property type="entry name" value="LRR_SD22"/>
    <property type="match status" value="4"/>
</dbReference>
<dbReference type="FunFam" id="3.80.10.10:FF:000405">
    <property type="entry name" value="Plant intracellular Ras-group-related LRR protein 4"/>
    <property type="match status" value="1"/>
</dbReference>
<dbReference type="Pfam" id="PF00560">
    <property type="entry name" value="LRR_1"/>
    <property type="match status" value="2"/>
</dbReference>
<gene>
    <name evidence="7" type="ORF">RND71_019418</name>
</gene>
<sequence length="590" mass="65628">MGSSSMSVDEVVEELMRLNKCIPTRPGIDEVEASKVLIMNVEKDVQMRLETITRQNKRKDVPEELFKILQEMQRNIVDFQSKEQKREALKLLDLENVHYLFDELIQRASKCLSNPQANNNTSSASSRNSSSLSLPNSSSSFSSSSFNSPATTTTTTTMSSSSFYSEKEHVKVPELVTRDDSYLKKSKTTFQMDGISVGLRSGNTSLAPQIVDSTLKPNTGNSLYVGQDGEKMSLIKLASLIEISAKKGTKELILRRKLSEQLEWIPDSLGKLSNLVTLDLSANRIAVLPTTIVGLSSLQKLDLHGNRIVELPDSIGDLLNLVYLDLNGNNLKTLPLTIVRLTRLEEVDLSSNMLSVLPETVGSLVSLRKLIVETNELEELPHTIGQCNSLKELRADYNCLKALPEALGRMGSLEILSVRYNNIRQLPTTMASLTSLKELNVSFNELESVPESLCFATTLVKLNISNNFADLQSLPRSIGNLEMLEELDMTNNQIRILPNSFRMLSHLRVLKTEGNPLEVPPGNIVEMGAQAVVQHMADLVDKRDVKPQPVKQKKSWAQICFFSRSNTNYLRRIHLGKASAVAGNLLEEVE</sequence>
<comment type="caution">
    <text evidence="7">The sequence shown here is derived from an EMBL/GenBank/DDBJ whole genome shotgun (WGS) entry which is preliminary data.</text>
</comment>
<accession>A0AAE1RZ28</accession>
<dbReference type="InterPro" id="IPR001611">
    <property type="entry name" value="Leu-rich_rpt"/>
</dbReference>
<comment type="similarity">
    <text evidence="3">Belongs to the SHOC2 family.</text>
</comment>
<dbReference type="PROSITE" id="PS51450">
    <property type="entry name" value="LRR"/>
    <property type="match status" value="2"/>
</dbReference>
<dbReference type="AlphaFoldDB" id="A0AAE1RZ28"/>
<keyword evidence="8" id="KW-1185">Reference proteome</keyword>
<evidence type="ECO:0000256" key="5">
    <source>
        <dbReference type="SAM" id="MobiDB-lite"/>
    </source>
</evidence>
<evidence type="ECO:0000313" key="8">
    <source>
        <dbReference type="Proteomes" id="UP001291623"/>
    </source>
</evidence>
<dbReference type="SUPFAM" id="SSF52058">
    <property type="entry name" value="L domain-like"/>
    <property type="match status" value="1"/>
</dbReference>
<evidence type="ECO:0000256" key="3">
    <source>
        <dbReference type="ARBA" id="ARBA00023786"/>
    </source>
</evidence>
<dbReference type="Gene3D" id="3.80.10.10">
    <property type="entry name" value="Ribonuclease Inhibitor"/>
    <property type="match status" value="1"/>
</dbReference>
<dbReference type="PANTHER" id="PTHR48051">
    <property type="match status" value="1"/>
</dbReference>
<dbReference type="InterPro" id="IPR055414">
    <property type="entry name" value="LRR_R13L4/SHOC2-like"/>
</dbReference>
<dbReference type="Proteomes" id="UP001291623">
    <property type="component" value="Unassembled WGS sequence"/>
</dbReference>
<dbReference type="InterPro" id="IPR050216">
    <property type="entry name" value="LRR_domain-containing"/>
</dbReference>
<name>A0AAE1RZ28_9SOLA</name>
<evidence type="ECO:0000256" key="2">
    <source>
        <dbReference type="ARBA" id="ARBA00022737"/>
    </source>
</evidence>
<proteinExistence type="inferred from homology"/>
<comment type="function">
    <text evidence="4">Leucine-rich repeat protein that likely mediates protein interactions, possibly in the context of signal transduction.</text>
</comment>
<dbReference type="EMBL" id="JAVYJV010000010">
    <property type="protein sequence ID" value="KAK4360466.1"/>
    <property type="molecule type" value="Genomic_DNA"/>
</dbReference>
<evidence type="ECO:0000256" key="1">
    <source>
        <dbReference type="ARBA" id="ARBA00022614"/>
    </source>
</evidence>
<dbReference type="GO" id="GO:0006952">
    <property type="term" value="P:defense response"/>
    <property type="evidence" value="ECO:0007669"/>
    <property type="project" value="UniProtKB-ARBA"/>
</dbReference>
<dbReference type="GO" id="GO:0051707">
    <property type="term" value="P:response to other organism"/>
    <property type="evidence" value="ECO:0007669"/>
    <property type="project" value="UniProtKB-ARBA"/>
</dbReference>
<dbReference type="GO" id="GO:0005737">
    <property type="term" value="C:cytoplasm"/>
    <property type="evidence" value="ECO:0007669"/>
    <property type="project" value="TreeGrafter"/>
</dbReference>
<dbReference type="PANTHER" id="PTHR48051:SF54">
    <property type="entry name" value="LEUCINE-RICH REPEAT-CONTAINING PROTEIN"/>
    <property type="match status" value="1"/>
</dbReference>
<protein>
    <recommendedName>
        <fullName evidence="6">Disease resistance R13L4/SHOC-2-like LRR domain-containing protein</fullName>
    </recommendedName>
</protein>